<dbReference type="Proteomes" id="UP001605036">
    <property type="component" value="Unassembled WGS sequence"/>
</dbReference>
<dbReference type="EMBL" id="JBHFFA010000007">
    <property type="protein sequence ID" value="KAL2612813.1"/>
    <property type="molecule type" value="Genomic_DNA"/>
</dbReference>
<feature type="region of interest" description="Disordered" evidence="1">
    <location>
        <begin position="1"/>
        <end position="31"/>
    </location>
</feature>
<accession>A0ABD1XVZ7</accession>
<protein>
    <submittedName>
        <fullName evidence="2">Uncharacterized protein</fullName>
    </submittedName>
</protein>
<reference evidence="2 3" key="1">
    <citation type="submission" date="2024-09" db="EMBL/GenBank/DDBJ databases">
        <title>Chromosome-scale assembly of Riccia fluitans.</title>
        <authorList>
            <person name="Paukszto L."/>
            <person name="Sawicki J."/>
            <person name="Karawczyk K."/>
            <person name="Piernik-Szablinska J."/>
            <person name="Szczecinska M."/>
            <person name="Mazdziarz M."/>
        </authorList>
    </citation>
    <scope>NUCLEOTIDE SEQUENCE [LARGE SCALE GENOMIC DNA]</scope>
    <source>
        <strain evidence="2">Rf_01</strain>
        <tissue evidence="2">Aerial parts of the thallus</tissue>
    </source>
</reference>
<gene>
    <name evidence="2" type="ORF">R1flu_024505</name>
</gene>
<keyword evidence="3" id="KW-1185">Reference proteome</keyword>
<organism evidence="2 3">
    <name type="scientific">Riccia fluitans</name>
    <dbReference type="NCBI Taxonomy" id="41844"/>
    <lineage>
        <taxon>Eukaryota</taxon>
        <taxon>Viridiplantae</taxon>
        <taxon>Streptophyta</taxon>
        <taxon>Embryophyta</taxon>
        <taxon>Marchantiophyta</taxon>
        <taxon>Marchantiopsida</taxon>
        <taxon>Marchantiidae</taxon>
        <taxon>Marchantiales</taxon>
        <taxon>Ricciaceae</taxon>
        <taxon>Riccia</taxon>
    </lineage>
</organism>
<proteinExistence type="predicted"/>
<name>A0ABD1XVZ7_9MARC</name>
<evidence type="ECO:0000313" key="2">
    <source>
        <dbReference type="EMBL" id="KAL2612813.1"/>
    </source>
</evidence>
<evidence type="ECO:0000313" key="3">
    <source>
        <dbReference type="Proteomes" id="UP001605036"/>
    </source>
</evidence>
<comment type="caution">
    <text evidence="2">The sequence shown here is derived from an EMBL/GenBank/DDBJ whole genome shotgun (WGS) entry which is preliminary data.</text>
</comment>
<evidence type="ECO:0000256" key="1">
    <source>
        <dbReference type="SAM" id="MobiDB-lite"/>
    </source>
</evidence>
<sequence>MSCFLTDSHERGGGRGGGGANEADTNNDSRSWGGHVSDEIFSMHVSWIANSRNSNRAELGLTSSRGLEDSRLEPRGGNLKTKFGSPYLHIWGSSEFLVGEISSGLVNGYLFCSPFEKGSTR</sequence>
<dbReference type="AlphaFoldDB" id="A0ABD1XVZ7"/>